<evidence type="ECO:0000256" key="8">
    <source>
        <dbReference type="ARBA" id="ARBA00023163"/>
    </source>
</evidence>
<dbReference type="PANTHER" id="PTHR46481">
    <property type="entry name" value="ZINC FINGER BED DOMAIN-CONTAINING PROTEIN 4"/>
    <property type="match status" value="1"/>
</dbReference>
<evidence type="ECO:0000256" key="7">
    <source>
        <dbReference type="ARBA" id="ARBA00023125"/>
    </source>
</evidence>
<evidence type="ECO:0000313" key="14">
    <source>
        <dbReference type="EMBL" id="MCL7049954.1"/>
    </source>
</evidence>
<evidence type="ECO:0000256" key="6">
    <source>
        <dbReference type="ARBA" id="ARBA00023015"/>
    </source>
</evidence>
<name>A0AA41VZ86_PAPNU</name>
<dbReference type="Pfam" id="PF14372">
    <property type="entry name" value="hAT-like_RNase-H"/>
    <property type="match status" value="1"/>
</dbReference>
<dbReference type="InterPro" id="IPR008906">
    <property type="entry name" value="HATC_C_dom"/>
</dbReference>
<feature type="domain" description="hAT-like transposase RNase-H fold" evidence="13">
    <location>
        <begin position="856"/>
        <end position="936"/>
    </location>
</feature>
<evidence type="ECO:0000259" key="13">
    <source>
        <dbReference type="Pfam" id="PF14372"/>
    </source>
</evidence>
<protein>
    <submittedName>
        <fullName evidence="14">Uncharacterized protein</fullName>
    </submittedName>
</protein>
<comment type="caution">
    <text evidence="14">The sequence shown here is derived from an EMBL/GenBank/DDBJ whole genome shotgun (WGS) entry which is preliminary data.</text>
</comment>
<evidence type="ECO:0000256" key="1">
    <source>
        <dbReference type="ARBA" id="ARBA00004123"/>
    </source>
</evidence>
<evidence type="ECO:0000256" key="10">
    <source>
        <dbReference type="SAM" id="MobiDB-lite"/>
    </source>
</evidence>
<dbReference type="EMBL" id="JAJJMA010321991">
    <property type="protein sequence ID" value="MCL7049954.1"/>
    <property type="molecule type" value="Genomic_DNA"/>
</dbReference>
<dbReference type="InterPro" id="IPR052035">
    <property type="entry name" value="ZnF_BED_domain_contain"/>
</dbReference>
<dbReference type="Pfam" id="PF05699">
    <property type="entry name" value="Dimer_Tnp_hAT"/>
    <property type="match status" value="1"/>
</dbReference>
<feature type="domain" description="BED-type" evidence="11">
    <location>
        <begin position="460"/>
        <end position="492"/>
    </location>
</feature>
<dbReference type="SUPFAM" id="SSF53098">
    <property type="entry name" value="Ribonuclease H-like"/>
    <property type="match status" value="1"/>
</dbReference>
<evidence type="ECO:0000259" key="11">
    <source>
        <dbReference type="Pfam" id="PF02892"/>
    </source>
</evidence>
<keyword evidence="6" id="KW-0805">Transcription regulation</keyword>
<keyword evidence="5" id="KW-0862">Zinc</keyword>
<dbReference type="AlphaFoldDB" id="A0AA41VZ86"/>
<accession>A0AA41VZ86</accession>
<dbReference type="GO" id="GO:0046983">
    <property type="term" value="F:protein dimerization activity"/>
    <property type="evidence" value="ECO:0007669"/>
    <property type="project" value="InterPro"/>
</dbReference>
<evidence type="ECO:0000259" key="12">
    <source>
        <dbReference type="Pfam" id="PF05699"/>
    </source>
</evidence>
<feature type="domain" description="HAT C-terminal dimerisation" evidence="12">
    <location>
        <begin position="993"/>
        <end position="1073"/>
    </location>
</feature>
<keyword evidence="7" id="KW-0238">DNA-binding</keyword>
<keyword evidence="9" id="KW-0539">Nucleus</keyword>
<keyword evidence="8" id="KW-0804">Transcription</keyword>
<keyword evidence="15" id="KW-1185">Reference proteome</keyword>
<comment type="subcellular location">
    <subcellularLocation>
        <location evidence="1">Nucleus</location>
    </subcellularLocation>
</comment>
<dbReference type="GO" id="GO:0003677">
    <property type="term" value="F:DNA binding"/>
    <property type="evidence" value="ECO:0007669"/>
    <property type="project" value="UniProtKB-KW"/>
</dbReference>
<evidence type="ECO:0000256" key="2">
    <source>
        <dbReference type="ARBA" id="ARBA00011738"/>
    </source>
</evidence>
<dbReference type="InterPro" id="IPR025525">
    <property type="entry name" value="hAT-like_transposase_RNase-H"/>
</dbReference>
<dbReference type="GO" id="GO:0008270">
    <property type="term" value="F:zinc ion binding"/>
    <property type="evidence" value="ECO:0007669"/>
    <property type="project" value="UniProtKB-KW"/>
</dbReference>
<proteinExistence type="predicted"/>
<dbReference type="PANTHER" id="PTHR46481:SF7">
    <property type="entry name" value="ZINC FINGER BED DOMAIN-CONTAINING PROTEIN RICESLEEPER 2-LIKE"/>
    <property type="match status" value="1"/>
</dbReference>
<comment type="subunit">
    <text evidence="2">Homodimer.</text>
</comment>
<dbReference type="Pfam" id="PF02892">
    <property type="entry name" value="zf-BED"/>
    <property type="match status" value="1"/>
</dbReference>
<dbReference type="SMART" id="SM00614">
    <property type="entry name" value="ZnF_BED"/>
    <property type="match status" value="4"/>
</dbReference>
<sequence length="1099" mass="123117">MEKGSVVKMMSLYLKFFEMDPDGKSRSCKFCNVTYPLTTALGNLGRHLKYFHPEYDKMGDVISSLLPQPITMISVRTDKVGDDTARPSPQPIRAGTETANKTGGAIPSWSLRPIPTVSKSADKMGDAVYSPSPQSITTVSNMVQSEVEHSSIVNLDNVTCKNVEPKSMTAKGTVSEVAAVYLKFFETAPDGKSRRCKFCSQSYPIAIAYGNLGRHLKYRHPEYDKIGDVVSSPSPQRIATVTEIAAKKGEAVPRLSPQTITTVSKSPDKLGDAISSLSPQSTAPVSKRVQSQVKQIVTVTEVASLYLKFFETASDGKSRSCKFCNQSYPIATAYGNLGRHLKYRHPEYDKMGDAVSSPSPQHIATVSERINKMGDVLSTPSPQHITTVSGRADKMGDAIPSPSPLPITTVTEIAEKKGDAVPRLSPQPNTSVPKMAHRGNVIPAERPTKISLSSLFETSPDGKSQSCKLCNQSYSISTAIGNLQRHLKHRHPGEYDKMCDVISNSSPVQLITTASKSSTVDLDHVNWLLLRWLMGSPYPPSALQDKWLLNSFQFVNPMVRIWSNERLQAVILEVFRSMQEDVKASLNFVNSKISLTLDFWTSCEQIFYMSITGHWIDESWSRHKVLLDVSRIPYPCSGTDIYRTFMKVLKMYNIGNRILSCTHDNSQTAIHACHALKDFLDSRNSMAFCYIPCAARTLNLIIEDGLRTAKPLISRIRELVLELNTSPVIASDFKQTTSVYQEGSWNFPIDISTRWSGKYAMLDIARKVIFRVHYVYCDIIVIFVCILLFRERILFLSTNLISVITLQASKSIDAVIRKHEGSLASNYMLLNPEEKVAVSIMHLYLEPFHKTTNNICTSKFPTVGLVLFFMVDVFEMIAACRGSWHAPDWLKCCAEDMAEKGRIYNDQVHNIYTFMAAILDPRIKGELIPESFKLESNLREARDYFMRHYSNTHFPTPANGYSPQGNVHEGSVTSSEEVNWKRRRVDMSTPTDELGQYLSEAPSPITTDILDWWKANSSKYPQLSVMARDFLAVQSTSVLPEELFSGKGDEVDNQRFCLPYASTQPVLCMRAWIESGFKLKYRSAEIDFEKLMAAAMRAW</sequence>
<evidence type="ECO:0000256" key="4">
    <source>
        <dbReference type="ARBA" id="ARBA00022771"/>
    </source>
</evidence>
<evidence type="ECO:0000256" key="9">
    <source>
        <dbReference type="ARBA" id="ARBA00023242"/>
    </source>
</evidence>
<reference evidence="14" key="1">
    <citation type="submission" date="2022-03" db="EMBL/GenBank/DDBJ databases">
        <title>A functionally conserved STORR gene fusion in Papaver species that diverged 16.8 million years ago.</title>
        <authorList>
            <person name="Catania T."/>
        </authorList>
    </citation>
    <scope>NUCLEOTIDE SEQUENCE</scope>
    <source>
        <strain evidence="14">S-191538</strain>
    </source>
</reference>
<gene>
    <name evidence="14" type="ORF">MKW94_020794</name>
</gene>
<dbReference type="InterPro" id="IPR003656">
    <property type="entry name" value="Znf_BED"/>
</dbReference>
<evidence type="ECO:0000256" key="5">
    <source>
        <dbReference type="ARBA" id="ARBA00022833"/>
    </source>
</evidence>
<evidence type="ECO:0000313" key="15">
    <source>
        <dbReference type="Proteomes" id="UP001177140"/>
    </source>
</evidence>
<organism evidence="14 15">
    <name type="scientific">Papaver nudicaule</name>
    <name type="common">Iceland poppy</name>
    <dbReference type="NCBI Taxonomy" id="74823"/>
    <lineage>
        <taxon>Eukaryota</taxon>
        <taxon>Viridiplantae</taxon>
        <taxon>Streptophyta</taxon>
        <taxon>Embryophyta</taxon>
        <taxon>Tracheophyta</taxon>
        <taxon>Spermatophyta</taxon>
        <taxon>Magnoliopsida</taxon>
        <taxon>Ranunculales</taxon>
        <taxon>Papaveraceae</taxon>
        <taxon>Papaveroideae</taxon>
        <taxon>Papaver</taxon>
    </lineage>
</organism>
<feature type="region of interest" description="Disordered" evidence="10">
    <location>
        <begin position="80"/>
        <end position="105"/>
    </location>
</feature>
<dbReference type="Proteomes" id="UP001177140">
    <property type="component" value="Unassembled WGS sequence"/>
</dbReference>
<dbReference type="InterPro" id="IPR012337">
    <property type="entry name" value="RNaseH-like_sf"/>
</dbReference>
<keyword evidence="3" id="KW-0479">Metal-binding</keyword>
<evidence type="ECO:0000256" key="3">
    <source>
        <dbReference type="ARBA" id="ARBA00022723"/>
    </source>
</evidence>
<keyword evidence="4" id="KW-0863">Zinc-finger</keyword>
<dbReference type="GO" id="GO:0005634">
    <property type="term" value="C:nucleus"/>
    <property type="evidence" value="ECO:0007669"/>
    <property type="project" value="UniProtKB-SubCell"/>
</dbReference>